<organism evidence="3 4">
    <name type="scientific">Paracidovorax wautersii</name>
    <dbReference type="NCBI Taxonomy" id="1177982"/>
    <lineage>
        <taxon>Bacteria</taxon>
        <taxon>Pseudomonadati</taxon>
        <taxon>Pseudomonadota</taxon>
        <taxon>Betaproteobacteria</taxon>
        <taxon>Burkholderiales</taxon>
        <taxon>Comamonadaceae</taxon>
        <taxon>Paracidovorax</taxon>
    </lineage>
</organism>
<feature type="domain" description="NrS-1 polymerase-like helicase" evidence="2">
    <location>
        <begin position="149"/>
        <end position="257"/>
    </location>
</feature>
<protein>
    <submittedName>
        <fullName evidence="3">Putative DNA primase/helicase</fullName>
    </submittedName>
</protein>
<accession>A0A1I2GEA1</accession>
<feature type="region of interest" description="Disordered" evidence="1">
    <location>
        <begin position="445"/>
        <end position="464"/>
    </location>
</feature>
<dbReference type="InterPro" id="IPR045455">
    <property type="entry name" value="NrS-1_pol-like_helicase"/>
</dbReference>
<dbReference type="GO" id="GO:0004386">
    <property type="term" value="F:helicase activity"/>
    <property type="evidence" value="ECO:0007669"/>
    <property type="project" value="UniProtKB-KW"/>
</dbReference>
<evidence type="ECO:0000259" key="2">
    <source>
        <dbReference type="Pfam" id="PF19263"/>
    </source>
</evidence>
<keyword evidence="3" id="KW-0067">ATP-binding</keyword>
<proteinExistence type="predicted"/>
<keyword evidence="3" id="KW-0347">Helicase</keyword>
<evidence type="ECO:0000256" key="1">
    <source>
        <dbReference type="SAM" id="MobiDB-lite"/>
    </source>
</evidence>
<dbReference type="STRING" id="1177982.SAMN04489711_11478"/>
<gene>
    <name evidence="3" type="ORF">SAMN04489711_11478</name>
</gene>
<dbReference type="Pfam" id="PF19263">
    <property type="entry name" value="DUF5906"/>
    <property type="match status" value="1"/>
</dbReference>
<dbReference type="Proteomes" id="UP000199119">
    <property type="component" value="Unassembled WGS sequence"/>
</dbReference>
<dbReference type="Gene3D" id="3.40.50.300">
    <property type="entry name" value="P-loop containing nucleotide triphosphate hydrolases"/>
    <property type="match status" value="1"/>
</dbReference>
<reference evidence="4" key="1">
    <citation type="submission" date="2016-10" db="EMBL/GenBank/DDBJ databases">
        <authorList>
            <person name="Varghese N."/>
            <person name="Submissions S."/>
        </authorList>
    </citation>
    <scope>NUCLEOTIDE SEQUENCE [LARGE SCALE GENOMIC DNA]</scope>
    <source>
        <strain evidence="4">DSM 27981</strain>
    </source>
</reference>
<keyword evidence="3" id="KW-0378">Hydrolase</keyword>
<sequence length="464" mass="52116">MQGRKKEKTIDWGKVNHLIEHFVLIYGTDTVWDGSERLIMKIANMGHAHGADMVRLWKASERRRTVRLDDVVFDPTLQADPETTVNLYDGMAMVPKQGDVDPILDLIGYLTSRATADEADTGDVMHWLLCWLAYPLQHPGAKLRTAVVMHGDEGAGKNFLFDIMVAIYGKYGALVGQDELEDKFNDWRSCKLFVVGDEVSSRAELVHNKNRLKALITSPTVQINPKNLSRREEKNQMNIVFLSNELQPLALDNSDRRYLVVYTPRAKDPEYYRKLGEWRDNGGAEAFYHYLLHYPLKDFHPYAPAPMTEAKSALIAINRKSPELFWEEWSGGELDLPYMACAVGQAYSAYLKWCQRTGDRYPFKQGQFTPTLLRFAEGQGKPARVKAMNVTRPGAAKKTERVLLVAEPVLRAPDAKDDDPALTESEWASGAVKDFGEALRKYLGYGSGSPSHDGDSPDGDGGAN</sequence>
<name>A0A1I2GEA1_9BURK</name>
<dbReference type="AlphaFoldDB" id="A0A1I2GEA1"/>
<dbReference type="EMBL" id="FONX01000014">
    <property type="protein sequence ID" value="SFF14981.1"/>
    <property type="molecule type" value="Genomic_DNA"/>
</dbReference>
<evidence type="ECO:0000313" key="3">
    <source>
        <dbReference type="EMBL" id="SFF14981.1"/>
    </source>
</evidence>
<keyword evidence="4" id="KW-1185">Reference proteome</keyword>
<evidence type="ECO:0000313" key="4">
    <source>
        <dbReference type="Proteomes" id="UP000199119"/>
    </source>
</evidence>
<keyword evidence="3" id="KW-0547">Nucleotide-binding</keyword>
<dbReference type="InterPro" id="IPR027417">
    <property type="entry name" value="P-loop_NTPase"/>
</dbReference>